<dbReference type="InterPro" id="IPR005754">
    <property type="entry name" value="Sortase"/>
</dbReference>
<dbReference type="GO" id="GO:0016787">
    <property type="term" value="F:hydrolase activity"/>
    <property type="evidence" value="ECO:0007669"/>
    <property type="project" value="UniProtKB-KW"/>
</dbReference>
<sequence>MPKDVDHAGWFTHTPTPGRRGNAVVVGHLDSKSGLAAFYGLGSLRAGDRIVVERGGVRPRCSP</sequence>
<gene>
    <name evidence="2" type="ORF">IF129_11975</name>
</gene>
<evidence type="ECO:0000313" key="3">
    <source>
        <dbReference type="Proteomes" id="UP000632289"/>
    </source>
</evidence>
<evidence type="ECO:0000313" key="2">
    <source>
        <dbReference type="EMBL" id="MBD3932268.1"/>
    </source>
</evidence>
<comment type="caution">
    <text evidence="2">The sequence shown here is derived from an EMBL/GenBank/DDBJ whole genome shotgun (WGS) entry which is preliminary data.</text>
</comment>
<dbReference type="Gene3D" id="2.40.260.10">
    <property type="entry name" value="Sortase"/>
    <property type="match status" value="1"/>
</dbReference>
<dbReference type="EMBL" id="JACXYU010000005">
    <property type="protein sequence ID" value="MBD3932268.1"/>
    <property type="molecule type" value="Genomic_DNA"/>
</dbReference>
<dbReference type="SUPFAM" id="SSF63817">
    <property type="entry name" value="Sortase"/>
    <property type="match status" value="1"/>
</dbReference>
<proteinExistence type="predicted"/>
<name>A0A927EYW9_9ACTN</name>
<keyword evidence="1" id="KW-0378">Hydrolase</keyword>
<dbReference type="Proteomes" id="UP000632289">
    <property type="component" value="Unassembled WGS sequence"/>
</dbReference>
<dbReference type="CDD" id="cd05829">
    <property type="entry name" value="Sortase_F"/>
    <property type="match status" value="1"/>
</dbReference>
<dbReference type="RefSeq" id="WP_191209581.1">
    <property type="nucleotide sequence ID" value="NZ_BAABKL010000015.1"/>
</dbReference>
<dbReference type="InterPro" id="IPR042001">
    <property type="entry name" value="Sortase_F"/>
</dbReference>
<dbReference type="Pfam" id="PF04203">
    <property type="entry name" value="Sortase"/>
    <property type="match status" value="1"/>
</dbReference>
<protein>
    <submittedName>
        <fullName evidence="2">Class F sortase</fullName>
    </submittedName>
</protein>
<reference evidence="2" key="1">
    <citation type="submission" date="2020-09" db="EMBL/GenBank/DDBJ databases">
        <title>Secondary metabolite and genome analysis of marine Streptomyces chumphonensis KK1-2T.</title>
        <authorList>
            <person name="Phongsopitanun W."/>
            <person name="Kanchanasin P."/>
            <person name="Pittayakhajonwut P."/>
            <person name="Suwanborirux K."/>
            <person name="Tanasupawat S."/>
        </authorList>
    </citation>
    <scope>NUCLEOTIDE SEQUENCE</scope>
    <source>
        <strain evidence="2">KK1-2</strain>
    </source>
</reference>
<dbReference type="AlphaFoldDB" id="A0A927EYW9"/>
<organism evidence="2 3">
    <name type="scientific">Streptomyces chumphonensis</name>
    <dbReference type="NCBI Taxonomy" id="1214925"/>
    <lineage>
        <taxon>Bacteria</taxon>
        <taxon>Bacillati</taxon>
        <taxon>Actinomycetota</taxon>
        <taxon>Actinomycetes</taxon>
        <taxon>Kitasatosporales</taxon>
        <taxon>Streptomycetaceae</taxon>
        <taxon>Streptomyces</taxon>
    </lineage>
</organism>
<evidence type="ECO:0000256" key="1">
    <source>
        <dbReference type="ARBA" id="ARBA00022801"/>
    </source>
</evidence>
<keyword evidence="3" id="KW-1185">Reference proteome</keyword>
<dbReference type="InterPro" id="IPR023365">
    <property type="entry name" value="Sortase_dom-sf"/>
</dbReference>
<accession>A0A927EYW9</accession>